<sequence>MSYWSNLSPNGRVVAATVATVVGMGSLGWAAVPLYDLFCRVTGYGGTTSQAETGSERMSEETVLVRFDASKERDMPWDFAPVERTMRVRLGETNLAFYEATNPTDTASAGTAAFNVAPYAAGPHFVKIDCFCFEQQVLEAGETVSMPVTFYVDPAILDDPDAGAFPEITLSYTFYAADLPEEYAALDAGLDANAAVTDSGSPAQTN</sequence>
<dbReference type="Pfam" id="PF04442">
    <property type="entry name" value="CtaG_Cox11"/>
    <property type="match status" value="1"/>
</dbReference>
<dbReference type="Proteomes" id="UP000049455">
    <property type="component" value="Unassembled WGS sequence"/>
</dbReference>
<evidence type="ECO:0000256" key="1">
    <source>
        <dbReference type="ARBA" id="ARBA00004007"/>
    </source>
</evidence>
<dbReference type="GO" id="GO:0005507">
    <property type="term" value="F:copper ion binding"/>
    <property type="evidence" value="ECO:0007669"/>
    <property type="project" value="InterPro"/>
</dbReference>
<reference evidence="13 14" key="1">
    <citation type="submission" date="2015-09" db="EMBL/GenBank/DDBJ databases">
        <authorList>
            <person name="Jackson K.R."/>
            <person name="Lunt B.L."/>
            <person name="Fisher J.N.B."/>
            <person name="Gardner A.V."/>
            <person name="Bailey M.E."/>
            <person name="Deus L.M."/>
            <person name="Earl A.S."/>
            <person name="Gibby P.D."/>
            <person name="Hartmann K.A."/>
            <person name="Liu J.E."/>
            <person name="Manci A.M."/>
            <person name="Nielsen D.A."/>
            <person name="Solomon M.B."/>
            <person name="Breakwell D.P."/>
            <person name="Burnett S.H."/>
            <person name="Grose J.H."/>
        </authorList>
    </citation>
    <scope>NUCLEOTIDE SEQUENCE [LARGE SCALE GENOMIC DNA]</scope>
    <source>
        <strain evidence="13 14">CECT 7799</strain>
    </source>
</reference>
<evidence type="ECO:0000256" key="6">
    <source>
        <dbReference type="ARBA" id="ARBA00022519"/>
    </source>
</evidence>
<evidence type="ECO:0000256" key="4">
    <source>
        <dbReference type="ARBA" id="ARBA00015384"/>
    </source>
</evidence>
<comment type="similarity">
    <text evidence="3 12">Belongs to the COX11/CtaG family.</text>
</comment>
<evidence type="ECO:0000256" key="5">
    <source>
        <dbReference type="ARBA" id="ARBA00022475"/>
    </source>
</evidence>
<dbReference type="PANTHER" id="PTHR21320">
    <property type="entry name" value="CYTOCHROME C OXIDASE ASSEMBLY PROTEIN COX11-RELATED"/>
    <property type="match status" value="1"/>
</dbReference>
<keyword evidence="6 12" id="KW-0997">Cell inner membrane</keyword>
<dbReference type="GO" id="GO:0008535">
    <property type="term" value="P:respiratory chain complex IV assembly"/>
    <property type="evidence" value="ECO:0007669"/>
    <property type="project" value="UniProtKB-UniRule"/>
</dbReference>
<dbReference type="Gene3D" id="2.60.370.10">
    <property type="entry name" value="Ctag/Cox11"/>
    <property type="match status" value="1"/>
</dbReference>
<protein>
    <recommendedName>
        <fullName evidence="4 12">Cytochrome c oxidase assembly protein CtaG</fullName>
    </recommendedName>
</protein>
<dbReference type="RefSeq" id="WP_055663376.1">
    <property type="nucleotide sequence ID" value="NZ_CYPR01000113.1"/>
</dbReference>
<evidence type="ECO:0000256" key="8">
    <source>
        <dbReference type="ARBA" id="ARBA00022968"/>
    </source>
</evidence>
<accession>A0A0M7BBF6</accession>
<dbReference type="OrthoDB" id="9804841at2"/>
<keyword evidence="7 12" id="KW-0812">Transmembrane</keyword>
<keyword evidence="11 12" id="KW-0472">Membrane</keyword>
<dbReference type="AlphaFoldDB" id="A0A0M7BBF6"/>
<comment type="function">
    <text evidence="1 12">Exerts its effect at some terminal stage of cytochrome c oxidase synthesis, probably by being involved in the insertion of the copper B into subunit I.</text>
</comment>
<dbReference type="NCBIfam" id="NF003465">
    <property type="entry name" value="PRK05089.1"/>
    <property type="match status" value="1"/>
</dbReference>
<evidence type="ECO:0000313" key="14">
    <source>
        <dbReference type="Proteomes" id="UP000049455"/>
    </source>
</evidence>
<feature type="topological domain" description="Cytoplasmic" evidence="12">
    <location>
        <begin position="1"/>
        <end position="10"/>
    </location>
</feature>
<organism evidence="13 14">
    <name type="scientific">Jannaschia seosinensis</name>
    <dbReference type="NCBI Taxonomy" id="313367"/>
    <lineage>
        <taxon>Bacteria</taxon>
        <taxon>Pseudomonadati</taxon>
        <taxon>Pseudomonadota</taxon>
        <taxon>Alphaproteobacteria</taxon>
        <taxon>Rhodobacterales</taxon>
        <taxon>Roseobacteraceae</taxon>
        <taxon>Jannaschia</taxon>
    </lineage>
</organism>
<dbReference type="FunFam" id="2.60.370.10:FF:000001">
    <property type="entry name" value="COX11 cytochrome c oxidase assembly homolog"/>
    <property type="match status" value="1"/>
</dbReference>
<keyword evidence="5 12" id="KW-1003">Cell membrane</keyword>
<evidence type="ECO:0000256" key="2">
    <source>
        <dbReference type="ARBA" id="ARBA00004382"/>
    </source>
</evidence>
<dbReference type="HAMAP" id="MF_00155">
    <property type="entry name" value="CtaG"/>
    <property type="match status" value="1"/>
</dbReference>
<keyword evidence="8 12" id="KW-0735">Signal-anchor</keyword>
<dbReference type="SUPFAM" id="SSF110111">
    <property type="entry name" value="Ctag/Cox11"/>
    <property type="match status" value="1"/>
</dbReference>
<dbReference type="GO" id="GO:0005886">
    <property type="term" value="C:plasma membrane"/>
    <property type="evidence" value="ECO:0007669"/>
    <property type="project" value="UniProtKB-SubCell"/>
</dbReference>
<dbReference type="STRING" id="313367.JSE7799_01865"/>
<keyword evidence="14" id="KW-1185">Reference proteome</keyword>
<keyword evidence="10 12" id="KW-0186">Copper</keyword>
<gene>
    <name evidence="12 13" type="primary">ctaG</name>
    <name evidence="13" type="ORF">JSE7799_01865</name>
</gene>
<evidence type="ECO:0000256" key="10">
    <source>
        <dbReference type="ARBA" id="ARBA00023008"/>
    </source>
</evidence>
<evidence type="ECO:0000256" key="7">
    <source>
        <dbReference type="ARBA" id="ARBA00022692"/>
    </source>
</evidence>
<evidence type="ECO:0000256" key="11">
    <source>
        <dbReference type="ARBA" id="ARBA00023136"/>
    </source>
</evidence>
<evidence type="ECO:0000313" key="13">
    <source>
        <dbReference type="EMBL" id="CUH39144.1"/>
    </source>
</evidence>
<dbReference type="PIRSF" id="PIRSF005413">
    <property type="entry name" value="COX11"/>
    <property type="match status" value="1"/>
</dbReference>
<evidence type="ECO:0000256" key="12">
    <source>
        <dbReference type="HAMAP-Rule" id="MF_00155"/>
    </source>
</evidence>
<evidence type="ECO:0000256" key="9">
    <source>
        <dbReference type="ARBA" id="ARBA00022989"/>
    </source>
</evidence>
<feature type="topological domain" description="Periplasmic" evidence="12">
    <location>
        <begin position="32"/>
        <end position="206"/>
    </location>
</feature>
<name>A0A0M7BBF6_9RHOB</name>
<dbReference type="EMBL" id="CYPR01000113">
    <property type="protein sequence ID" value="CUH39144.1"/>
    <property type="molecule type" value="Genomic_DNA"/>
</dbReference>
<dbReference type="InterPro" id="IPR007533">
    <property type="entry name" value="Cyt_c_oxidase_assmbl_CtaG"/>
</dbReference>
<keyword evidence="9 12" id="KW-1133">Transmembrane helix</keyword>
<proteinExistence type="inferred from homology"/>
<comment type="subcellular location">
    <subcellularLocation>
        <location evidence="2 12">Cell inner membrane</location>
        <topology evidence="2 12">Single-pass type II membrane protein</topology>
        <orientation evidence="2 12">Periplasmic side</orientation>
    </subcellularLocation>
</comment>
<dbReference type="PANTHER" id="PTHR21320:SF3">
    <property type="entry name" value="CYTOCHROME C OXIDASE ASSEMBLY PROTEIN COX11, MITOCHONDRIAL-RELATED"/>
    <property type="match status" value="1"/>
</dbReference>
<evidence type="ECO:0000256" key="3">
    <source>
        <dbReference type="ARBA" id="ARBA00009620"/>
    </source>
</evidence>
<dbReference type="InterPro" id="IPR023471">
    <property type="entry name" value="CtaG/Cox11_dom_sf"/>
</dbReference>